<proteinExistence type="predicted"/>
<dbReference type="EMBL" id="VMVH01000335">
    <property type="protein sequence ID" value="TVW21773.1"/>
    <property type="molecule type" value="Genomic_DNA"/>
</dbReference>
<accession>A0A8B5XNB6</accession>
<reference evidence="1 2" key="1">
    <citation type="submission" date="2019-07" db="EMBL/GenBank/DDBJ databases">
        <authorList>
            <person name="Mohale T."/>
        </authorList>
    </citation>
    <scope>NUCLEOTIDE SEQUENCE [LARGE SCALE GENOMIC DNA]</scope>
    <source>
        <strain evidence="1 2">NTPn 189</strain>
    </source>
</reference>
<comment type="caution">
    <text evidence="1">The sequence shown here is derived from an EMBL/GenBank/DDBJ whole genome shotgun (WGS) entry which is preliminary data.</text>
</comment>
<keyword evidence="1" id="KW-0238">DNA-binding</keyword>
<dbReference type="GO" id="GO:0003677">
    <property type="term" value="F:DNA binding"/>
    <property type="evidence" value="ECO:0007669"/>
    <property type="project" value="UniProtKB-KW"/>
</dbReference>
<feature type="non-terminal residue" evidence="1">
    <location>
        <position position="1"/>
    </location>
</feature>
<dbReference type="Proteomes" id="UP000318940">
    <property type="component" value="Unassembled WGS sequence"/>
</dbReference>
<sequence length="43" mass="5121">HLKSISKILGYNFEECFELAYQEIKDRKGRWIDGTFVKEEDLA</sequence>
<name>A0A8B5XNB6_STREE</name>
<protein>
    <submittedName>
        <fullName evidence="1">DNA-binding protein</fullName>
    </submittedName>
</protein>
<evidence type="ECO:0000313" key="2">
    <source>
        <dbReference type="Proteomes" id="UP000318940"/>
    </source>
</evidence>
<gene>
    <name evidence="1" type="ORF">AZK02_12610</name>
</gene>
<evidence type="ECO:0000313" key="1">
    <source>
        <dbReference type="EMBL" id="TVW21773.1"/>
    </source>
</evidence>
<dbReference type="AlphaFoldDB" id="A0A8B5XNB6"/>
<organism evidence="1 2">
    <name type="scientific">Streptococcus pneumoniae</name>
    <dbReference type="NCBI Taxonomy" id="1313"/>
    <lineage>
        <taxon>Bacteria</taxon>
        <taxon>Bacillati</taxon>
        <taxon>Bacillota</taxon>
        <taxon>Bacilli</taxon>
        <taxon>Lactobacillales</taxon>
        <taxon>Streptococcaceae</taxon>
        <taxon>Streptococcus</taxon>
    </lineage>
</organism>